<dbReference type="Gene3D" id="3.30.530.20">
    <property type="match status" value="1"/>
</dbReference>
<evidence type="ECO:0000313" key="1">
    <source>
        <dbReference type="EMBL" id="MDR5692431.1"/>
    </source>
</evidence>
<dbReference type="SUPFAM" id="SSF55961">
    <property type="entry name" value="Bet v1-like"/>
    <property type="match status" value="1"/>
</dbReference>
<comment type="caution">
    <text evidence="1">The sequence shown here is derived from an EMBL/GenBank/DDBJ whole genome shotgun (WGS) entry which is preliminary data.</text>
</comment>
<keyword evidence="2" id="KW-1185">Reference proteome</keyword>
<accession>A0ABU1FKZ9</accession>
<reference evidence="2" key="1">
    <citation type="submission" date="2023-07" db="EMBL/GenBank/DDBJ databases">
        <title>Description of three actinobacteria isolated from air of manufacturing shop in a pharmaceutical factory.</title>
        <authorList>
            <person name="Zhang D.-F."/>
        </authorList>
    </citation>
    <scope>NUCLEOTIDE SEQUENCE [LARGE SCALE GENOMIC DNA]</scope>
    <source>
        <strain evidence="2">CCTCC AB 2011122</strain>
    </source>
</reference>
<name>A0ABU1FKZ9_9MICO</name>
<dbReference type="InterPro" id="IPR023393">
    <property type="entry name" value="START-like_dom_sf"/>
</dbReference>
<proteinExistence type="predicted"/>
<evidence type="ECO:0000313" key="2">
    <source>
        <dbReference type="Proteomes" id="UP001260072"/>
    </source>
</evidence>
<organism evidence="1 2">
    <name type="scientific">Agromyces indicus</name>
    <dbReference type="NCBI Taxonomy" id="758919"/>
    <lineage>
        <taxon>Bacteria</taxon>
        <taxon>Bacillati</taxon>
        <taxon>Actinomycetota</taxon>
        <taxon>Actinomycetes</taxon>
        <taxon>Micrococcales</taxon>
        <taxon>Microbacteriaceae</taxon>
        <taxon>Agromyces</taxon>
    </lineage>
</organism>
<protein>
    <submittedName>
        <fullName evidence="1">SRPBCC family protein</fullName>
    </submittedName>
</protein>
<dbReference type="CDD" id="cd07812">
    <property type="entry name" value="SRPBCC"/>
    <property type="match status" value="1"/>
</dbReference>
<dbReference type="EMBL" id="JAVKGS010000003">
    <property type="protein sequence ID" value="MDR5692431.1"/>
    <property type="molecule type" value="Genomic_DNA"/>
</dbReference>
<dbReference type="RefSeq" id="WP_310520900.1">
    <property type="nucleotide sequence ID" value="NZ_BAABBS010000001.1"/>
</dbReference>
<sequence>MAHNVRRLACPPEAVFEVLAEGWLYPAWVVGAMRMRDVDRRWPTPGARLHHSVGIWPIYLDDVTESREWDPPRRAVFRAKGWPIGEAVVAIEAKPTDGGCLVRIYEEAAEGPARFVPSLIRQPVIRLRNVETLRRLAYLAEGRWEGK</sequence>
<dbReference type="Pfam" id="PF10604">
    <property type="entry name" value="Polyketide_cyc2"/>
    <property type="match status" value="1"/>
</dbReference>
<gene>
    <name evidence="1" type="ORF">RH861_10215</name>
</gene>
<dbReference type="InterPro" id="IPR019587">
    <property type="entry name" value="Polyketide_cyclase/dehydratase"/>
</dbReference>
<dbReference type="Proteomes" id="UP001260072">
    <property type="component" value="Unassembled WGS sequence"/>
</dbReference>